<keyword evidence="3" id="KW-0540">Nuclease</keyword>
<keyword evidence="12" id="KW-0233">DNA recombination</keyword>
<evidence type="ECO:0000313" key="17">
    <source>
        <dbReference type="Proteomes" id="UP000037035"/>
    </source>
</evidence>
<comment type="catalytic activity">
    <reaction evidence="13">
        <text>DNA(n) + a 2'-deoxyribonucleoside 5'-triphosphate = DNA(n+1) + diphosphate</text>
        <dbReference type="Rhea" id="RHEA:22508"/>
        <dbReference type="Rhea" id="RHEA-COMP:17339"/>
        <dbReference type="Rhea" id="RHEA-COMP:17340"/>
        <dbReference type="ChEBI" id="CHEBI:33019"/>
        <dbReference type="ChEBI" id="CHEBI:61560"/>
        <dbReference type="ChEBI" id="CHEBI:173112"/>
        <dbReference type="EC" id="2.7.7.49"/>
    </reaction>
</comment>
<dbReference type="GO" id="GO:0016787">
    <property type="term" value="F:hydrolase activity"/>
    <property type="evidence" value="ECO:0007669"/>
    <property type="project" value="UniProtKB-KW"/>
</dbReference>
<dbReference type="PROSITE" id="PS50994">
    <property type="entry name" value="INTEGRASE"/>
    <property type="match status" value="1"/>
</dbReference>
<evidence type="ECO:0000256" key="11">
    <source>
        <dbReference type="ARBA" id="ARBA00022932"/>
    </source>
</evidence>
<sequence length="190" mass="22292">MIRLVNEFKEILLNQFLFVPNLPLFWMSDAQRLTMPSFFIILFVILASKTFDKVNLYLMGLLAIFSRRSEIYSHFCGHKIFKQLTYMINIDAKQIGYNPSVIYSNGGFKFVNSRIQSYSKKHRIGKRTSDSYTPQQNGLAKKFNRTIIESLRSILHNSGMNNRLWNELAFVSYVTINQIPIHKRKKRLSL</sequence>
<keyword evidence="5" id="KW-0255">Endonuclease</keyword>
<feature type="domain" description="Integrase catalytic" evidence="15">
    <location>
        <begin position="19"/>
        <end position="190"/>
    </location>
</feature>
<dbReference type="PANTHER" id="PTHR42648">
    <property type="entry name" value="TRANSPOSASE, PUTATIVE-RELATED"/>
    <property type="match status" value="1"/>
</dbReference>
<dbReference type="GO" id="GO:0003723">
    <property type="term" value="F:RNA binding"/>
    <property type="evidence" value="ECO:0007669"/>
    <property type="project" value="UniProtKB-KW"/>
</dbReference>
<dbReference type="GO" id="GO:0003964">
    <property type="term" value="F:RNA-directed DNA polymerase activity"/>
    <property type="evidence" value="ECO:0007669"/>
    <property type="project" value="UniProtKB-KW"/>
</dbReference>
<dbReference type="InterPro" id="IPR039537">
    <property type="entry name" value="Retrotran_Ty1/copia-like"/>
</dbReference>
<dbReference type="InterPro" id="IPR036397">
    <property type="entry name" value="RNaseH_sf"/>
</dbReference>
<name>A0A0L6VVL1_9BASI</name>
<dbReference type="SUPFAM" id="SSF53098">
    <property type="entry name" value="Ribonuclease H-like"/>
    <property type="match status" value="1"/>
</dbReference>
<comment type="caution">
    <text evidence="16">The sequence shown here is derived from an EMBL/GenBank/DDBJ whole genome shotgun (WGS) entry which is preliminary data.</text>
</comment>
<dbReference type="PANTHER" id="PTHR42648:SF11">
    <property type="entry name" value="TRANSPOSON TY4-P GAG-POL POLYPROTEIN"/>
    <property type="match status" value="1"/>
</dbReference>
<evidence type="ECO:0000256" key="14">
    <source>
        <dbReference type="ARBA" id="ARBA00049244"/>
    </source>
</evidence>
<keyword evidence="6" id="KW-0378">Hydrolase</keyword>
<gene>
    <name evidence="16" type="ORF">VP01_1004g7</name>
</gene>
<evidence type="ECO:0000256" key="5">
    <source>
        <dbReference type="ARBA" id="ARBA00022759"/>
    </source>
</evidence>
<keyword evidence="11" id="KW-0239">DNA-directed DNA polymerase</keyword>
<keyword evidence="9" id="KW-0229">DNA integration</keyword>
<dbReference type="Gene3D" id="3.30.420.10">
    <property type="entry name" value="Ribonuclease H-like superfamily/Ribonuclease H"/>
    <property type="match status" value="1"/>
</dbReference>
<organism evidence="16 17">
    <name type="scientific">Puccinia sorghi</name>
    <dbReference type="NCBI Taxonomy" id="27349"/>
    <lineage>
        <taxon>Eukaryota</taxon>
        <taxon>Fungi</taxon>
        <taxon>Dikarya</taxon>
        <taxon>Basidiomycota</taxon>
        <taxon>Pucciniomycotina</taxon>
        <taxon>Pucciniomycetes</taxon>
        <taxon>Pucciniales</taxon>
        <taxon>Pucciniaceae</taxon>
        <taxon>Puccinia</taxon>
    </lineage>
</organism>
<dbReference type="AlphaFoldDB" id="A0A0L6VVL1"/>
<proteinExistence type="predicted"/>
<keyword evidence="4" id="KW-0479">Metal-binding</keyword>
<evidence type="ECO:0000256" key="9">
    <source>
        <dbReference type="ARBA" id="ARBA00022908"/>
    </source>
</evidence>
<accession>A0A0L6VVL1</accession>
<keyword evidence="8" id="KW-0694">RNA-binding</keyword>
<evidence type="ECO:0000256" key="13">
    <source>
        <dbReference type="ARBA" id="ARBA00048173"/>
    </source>
</evidence>
<keyword evidence="7" id="KW-0460">Magnesium</keyword>
<dbReference type="GO" id="GO:0015074">
    <property type="term" value="P:DNA integration"/>
    <property type="evidence" value="ECO:0007669"/>
    <property type="project" value="UniProtKB-KW"/>
</dbReference>
<evidence type="ECO:0000256" key="8">
    <source>
        <dbReference type="ARBA" id="ARBA00022884"/>
    </source>
</evidence>
<keyword evidence="11" id="KW-0808">Transferase</keyword>
<evidence type="ECO:0000256" key="12">
    <source>
        <dbReference type="ARBA" id="ARBA00023172"/>
    </source>
</evidence>
<dbReference type="InterPro" id="IPR012337">
    <property type="entry name" value="RNaseH-like_sf"/>
</dbReference>
<dbReference type="InterPro" id="IPR001584">
    <property type="entry name" value="Integrase_cat-core"/>
</dbReference>
<keyword evidence="17" id="KW-1185">Reference proteome</keyword>
<evidence type="ECO:0000256" key="6">
    <source>
        <dbReference type="ARBA" id="ARBA00022801"/>
    </source>
</evidence>
<evidence type="ECO:0000256" key="3">
    <source>
        <dbReference type="ARBA" id="ARBA00022722"/>
    </source>
</evidence>
<evidence type="ECO:0000256" key="1">
    <source>
        <dbReference type="ARBA" id="ARBA00022578"/>
    </source>
</evidence>
<dbReference type="OrthoDB" id="2783063at2759"/>
<comment type="catalytic activity">
    <reaction evidence="14">
        <text>DNA(n) + a 2'-deoxyribonucleoside 5'-triphosphate = DNA(n+1) + diphosphate</text>
        <dbReference type="Rhea" id="RHEA:22508"/>
        <dbReference type="Rhea" id="RHEA-COMP:17339"/>
        <dbReference type="Rhea" id="RHEA-COMP:17340"/>
        <dbReference type="ChEBI" id="CHEBI:33019"/>
        <dbReference type="ChEBI" id="CHEBI:61560"/>
        <dbReference type="ChEBI" id="CHEBI:173112"/>
        <dbReference type="EC" id="2.7.7.7"/>
    </reaction>
</comment>
<dbReference type="Proteomes" id="UP000037035">
    <property type="component" value="Unassembled WGS sequence"/>
</dbReference>
<keyword evidence="2" id="KW-0548">Nucleotidyltransferase</keyword>
<evidence type="ECO:0000256" key="2">
    <source>
        <dbReference type="ARBA" id="ARBA00022695"/>
    </source>
</evidence>
<evidence type="ECO:0000259" key="15">
    <source>
        <dbReference type="PROSITE" id="PS50994"/>
    </source>
</evidence>
<dbReference type="GO" id="GO:0032196">
    <property type="term" value="P:transposition"/>
    <property type="evidence" value="ECO:0007669"/>
    <property type="project" value="UniProtKB-KW"/>
</dbReference>
<evidence type="ECO:0000256" key="10">
    <source>
        <dbReference type="ARBA" id="ARBA00022918"/>
    </source>
</evidence>
<dbReference type="GO" id="GO:0003887">
    <property type="term" value="F:DNA-directed DNA polymerase activity"/>
    <property type="evidence" value="ECO:0007669"/>
    <property type="project" value="UniProtKB-KW"/>
</dbReference>
<keyword evidence="10" id="KW-0695">RNA-directed DNA polymerase</keyword>
<dbReference type="GO" id="GO:0046872">
    <property type="term" value="F:metal ion binding"/>
    <property type="evidence" value="ECO:0007669"/>
    <property type="project" value="UniProtKB-KW"/>
</dbReference>
<reference evidence="16 17" key="1">
    <citation type="submission" date="2015-08" db="EMBL/GenBank/DDBJ databases">
        <title>Next Generation Sequencing and Analysis of the Genome of Puccinia sorghi L Schw, the Causal Agent of Maize Common Rust.</title>
        <authorList>
            <person name="Rochi L."/>
            <person name="Burguener G."/>
            <person name="Darino M."/>
            <person name="Turjanski A."/>
            <person name="Kreff E."/>
            <person name="Dieguez M.J."/>
            <person name="Sacco F."/>
        </authorList>
    </citation>
    <scope>NUCLEOTIDE SEQUENCE [LARGE SCALE GENOMIC DNA]</scope>
    <source>
        <strain evidence="16 17">RO10H11247</strain>
    </source>
</reference>
<evidence type="ECO:0000313" key="16">
    <source>
        <dbReference type="EMBL" id="KNZ64679.1"/>
    </source>
</evidence>
<dbReference type="GO" id="GO:0004519">
    <property type="term" value="F:endonuclease activity"/>
    <property type="evidence" value="ECO:0007669"/>
    <property type="project" value="UniProtKB-KW"/>
</dbReference>
<evidence type="ECO:0000256" key="7">
    <source>
        <dbReference type="ARBA" id="ARBA00022842"/>
    </source>
</evidence>
<evidence type="ECO:0000256" key="4">
    <source>
        <dbReference type="ARBA" id="ARBA00022723"/>
    </source>
</evidence>
<dbReference type="GO" id="GO:0006310">
    <property type="term" value="P:DNA recombination"/>
    <property type="evidence" value="ECO:0007669"/>
    <property type="project" value="UniProtKB-KW"/>
</dbReference>
<dbReference type="EMBL" id="LAVV01000055">
    <property type="protein sequence ID" value="KNZ64679.1"/>
    <property type="molecule type" value="Genomic_DNA"/>
</dbReference>
<dbReference type="VEuPathDB" id="FungiDB:VP01_1004g7"/>
<protein>
    <recommendedName>
        <fullName evidence="15">Integrase catalytic domain-containing protein</fullName>
    </recommendedName>
</protein>
<dbReference type="GO" id="GO:0005634">
    <property type="term" value="C:nucleus"/>
    <property type="evidence" value="ECO:0007669"/>
    <property type="project" value="UniProtKB-ARBA"/>
</dbReference>
<keyword evidence="1" id="KW-0815">Transposition</keyword>